<name>A0A381NJ37_9ZZZZ</name>
<gene>
    <name evidence="2" type="ORF">METZ01_LOCUS7253</name>
</gene>
<evidence type="ECO:0000256" key="1">
    <source>
        <dbReference type="SAM" id="MobiDB-lite"/>
    </source>
</evidence>
<organism evidence="2">
    <name type="scientific">marine metagenome</name>
    <dbReference type="NCBI Taxonomy" id="408172"/>
    <lineage>
        <taxon>unclassified sequences</taxon>
        <taxon>metagenomes</taxon>
        <taxon>ecological metagenomes</taxon>
    </lineage>
</organism>
<feature type="compositionally biased region" description="Basic and acidic residues" evidence="1">
    <location>
        <begin position="1"/>
        <end position="38"/>
    </location>
</feature>
<dbReference type="EMBL" id="UINC01000386">
    <property type="protein sequence ID" value="SUZ54399.1"/>
    <property type="molecule type" value="Genomic_DNA"/>
</dbReference>
<sequence length="148" mass="16627">MRSKRAEKEPGEADQHQVKARKIKPEERRRQQHNEGSRVDLLAGRPGYPLHLVLNLSEEDARPADPARYRRNIPGAFEPCCLHELIGPFIASTSPTTGIEWPRRAGRIWQARRESNPQPPVLETGALPIELLAYAGITAPHNEVQPPP</sequence>
<reference evidence="2" key="1">
    <citation type="submission" date="2018-05" db="EMBL/GenBank/DDBJ databases">
        <authorList>
            <person name="Lanie J.A."/>
            <person name="Ng W.-L."/>
            <person name="Kazmierczak K.M."/>
            <person name="Andrzejewski T.M."/>
            <person name="Davidsen T.M."/>
            <person name="Wayne K.J."/>
            <person name="Tettelin H."/>
            <person name="Glass J.I."/>
            <person name="Rusch D."/>
            <person name="Podicherti R."/>
            <person name="Tsui H.-C.T."/>
            <person name="Winkler M.E."/>
        </authorList>
    </citation>
    <scope>NUCLEOTIDE SEQUENCE</scope>
</reference>
<proteinExistence type="predicted"/>
<accession>A0A381NJ37</accession>
<evidence type="ECO:0000313" key="2">
    <source>
        <dbReference type="EMBL" id="SUZ54399.1"/>
    </source>
</evidence>
<protein>
    <submittedName>
        <fullName evidence="2">Uncharacterized protein</fullName>
    </submittedName>
</protein>
<feature type="region of interest" description="Disordered" evidence="1">
    <location>
        <begin position="1"/>
        <end position="43"/>
    </location>
</feature>
<dbReference type="AlphaFoldDB" id="A0A381NJ37"/>
<dbReference type="AntiFam" id="ANF00011">
    <property type="entry name" value="tRNA translation"/>
</dbReference>